<comment type="caution">
    <text evidence="8">The sequence shown here is derived from an EMBL/GenBank/DDBJ whole genome shotgun (WGS) entry which is preliminary data.</text>
</comment>
<dbReference type="GO" id="GO:0003677">
    <property type="term" value="F:DNA binding"/>
    <property type="evidence" value="ECO:0007669"/>
    <property type="project" value="UniProtKB-KW"/>
</dbReference>
<evidence type="ECO:0000259" key="7">
    <source>
        <dbReference type="PROSITE" id="PS50110"/>
    </source>
</evidence>
<proteinExistence type="predicted"/>
<sequence length="217" mass="23245">MTVRILLADDHAIVREGLKRIVGDVADFTVAGEAGDGTEVMQRVRELEFDVLVLDLSMPGRSGMELIKLVKAEKPKLRILVLSMHQEMQYAVRAIKSGASGYLTKESAPAQLEQAIRKIAAGGAYISAEVAEQLALGAMPGASAAAPHETLSDREFEVFRLLVTGVSVTDIAGQLHLSVKTVSTHKANLMQKLGLANQTELVRYAIRHGLADDGSGS</sequence>
<reference evidence="8 9" key="1">
    <citation type="submission" date="2019-07" db="EMBL/GenBank/DDBJ databases">
        <title>Caenimonas sedimenti sp. nov., isolated from activated sludge.</title>
        <authorList>
            <person name="Xu J."/>
        </authorList>
    </citation>
    <scope>NUCLEOTIDE SEQUENCE [LARGE SCALE GENOMIC DNA]</scope>
    <source>
        <strain evidence="8 9">HX-9-20</strain>
    </source>
</reference>
<evidence type="ECO:0000256" key="2">
    <source>
        <dbReference type="ARBA" id="ARBA00023015"/>
    </source>
</evidence>
<organism evidence="8 9">
    <name type="scientific">Caenimonas sedimenti</name>
    <dbReference type="NCBI Taxonomy" id="2596921"/>
    <lineage>
        <taxon>Bacteria</taxon>
        <taxon>Pseudomonadati</taxon>
        <taxon>Pseudomonadota</taxon>
        <taxon>Betaproteobacteria</taxon>
        <taxon>Burkholderiales</taxon>
        <taxon>Comamonadaceae</taxon>
        <taxon>Caenimonas</taxon>
    </lineage>
</organism>
<dbReference type="Pfam" id="PF00072">
    <property type="entry name" value="Response_reg"/>
    <property type="match status" value="1"/>
</dbReference>
<feature type="modified residue" description="4-aspartylphosphate" evidence="5">
    <location>
        <position position="55"/>
    </location>
</feature>
<keyword evidence="1 5" id="KW-0597">Phosphoprotein</keyword>
<dbReference type="PRINTS" id="PR00038">
    <property type="entry name" value="HTHLUXR"/>
</dbReference>
<dbReference type="PROSITE" id="PS50043">
    <property type="entry name" value="HTH_LUXR_2"/>
    <property type="match status" value="1"/>
</dbReference>
<dbReference type="PROSITE" id="PS50110">
    <property type="entry name" value="RESPONSE_REGULATORY"/>
    <property type="match status" value="1"/>
</dbReference>
<dbReference type="EMBL" id="VOBQ01000003">
    <property type="protein sequence ID" value="TWO72698.1"/>
    <property type="molecule type" value="Genomic_DNA"/>
</dbReference>
<gene>
    <name evidence="8" type="ORF">FN976_03980</name>
</gene>
<feature type="domain" description="Response regulatory" evidence="7">
    <location>
        <begin position="4"/>
        <end position="120"/>
    </location>
</feature>
<name>A0A562ZWK5_9BURK</name>
<dbReference type="CDD" id="cd17535">
    <property type="entry name" value="REC_NarL-like"/>
    <property type="match status" value="1"/>
</dbReference>
<keyword evidence="4" id="KW-0804">Transcription</keyword>
<dbReference type="SUPFAM" id="SSF46894">
    <property type="entry name" value="C-terminal effector domain of the bipartite response regulators"/>
    <property type="match status" value="1"/>
</dbReference>
<dbReference type="PROSITE" id="PS00622">
    <property type="entry name" value="HTH_LUXR_1"/>
    <property type="match status" value="1"/>
</dbReference>
<evidence type="ECO:0000256" key="4">
    <source>
        <dbReference type="ARBA" id="ARBA00023163"/>
    </source>
</evidence>
<keyword evidence="9" id="KW-1185">Reference proteome</keyword>
<dbReference type="CDD" id="cd06170">
    <property type="entry name" value="LuxR_C_like"/>
    <property type="match status" value="1"/>
</dbReference>
<dbReference type="GO" id="GO:0006355">
    <property type="term" value="P:regulation of DNA-templated transcription"/>
    <property type="evidence" value="ECO:0007669"/>
    <property type="project" value="InterPro"/>
</dbReference>
<evidence type="ECO:0000256" key="1">
    <source>
        <dbReference type="ARBA" id="ARBA00022553"/>
    </source>
</evidence>
<dbReference type="OrthoDB" id="9816469at2"/>
<dbReference type="Gene3D" id="3.40.50.2300">
    <property type="match status" value="1"/>
</dbReference>
<dbReference type="Proteomes" id="UP000318199">
    <property type="component" value="Unassembled WGS sequence"/>
</dbReference>
<evidence type="ECO:0000259" key="6">
    <source>
        <dbReference type="PROSITE" id="PS50043"/>
    </source>
</evidence>
<evidence type="ECO:0000313" key="8">
    <source>
        <dbReference type="EMBL" id="TWO72698.1"/>
    </source>
</evidence>
<dbReference type="InterPro" id="IPR058245">
    <property type="entry name" value="NreC/VraR/RcsB-like_REC"/>
</dbReference>
<dbReference type="SMART" id="SM00448">
    <property type="entry name" value="REC"/>
    <property type="match status" value="1"/>
</dbReference>
<keyword evidence="2" id="KW-0805">Transcription regulation</keyword>
<dbReference type="PANTHER" id="PTHR43214">
    <property type="entry name" value="TWO-COMPONENT RESPONSE REGULATOR"/>
    <property type="match status" value="1"/>
</dbReference>
<dbReference type="AlphaFoldDB" id="A0A562ZWK5"/>
<evidence type="ECO:0000256" key="3">
    <source>
        <dbReference type="ARBA" id="ARBA00023125"/>
    </source>
</evidence>
<dbReference type="PANTHER" id="PTHR43214:SF41">
    <property type="entry name" value="NITRATE_NITRITE RESPONSE REGULATOR PROTEIN NARP"/>
    <property type="match status" value="1"/>
</dbReference>
<evidence type="ECO:0000256" key="5">
    <source>
        <dbReference type="PROSITE-ProRule" id="PRU00169"/>
    </source>
</evidence>
<dbReference type="InterPro" id="IPR001789">
    <property type="entry name" value="Sig_transdc_resp-reg_receiver"/>
</dbReference>
<dbReference type="InterPro" id="IPR016032">
    <property type="entry name" value="Sig_transdc_resp-reg_C-effctor"/>
</dbReference>
<accession>A0A562ZWK5</accession>
<dbReference type="Pfam" id="PF00196">
    <property type="entry name" value="GerE"/>
    <property type="match status" value="1"/>
</dbReference>
<keyword evidence="3" id="KW-0238">DNA-binding</keyword>
<dbReference type="RefSeq" id="WP_145891209.1">
    <property type="nucleotide sequence ID" value="NZ_VOBQ01000003.1"/>
</dbReference>
<dbReference type="InterPro" id="IPR000792">
    <property type="entry name" value="Tscrpt_reg_LuxR_C"/>
</dbReference>
<dbReference type="InterPro" id="IPR011006">
    <property type="entry name" value="CheY-like_superfamily"/>
</dbReference>
<dbReference type="GO" id="GO:0000160">
    <property type="term" value="P:phosphorelay signal transduction system"/>
    <property type="evidence" value="ECO:0007669"/>
    <property type="project" value="InterPro"/>
</dbReference>
<dbReference type="SUPFAM" id="SSF52172">
    <property type="entry name" value="CheY-like"/>
    <property type="match status" value="1"/>
</dbReference>
<dbReference type="SMART" id="SM00421">
    <property type="entry name" value="HTH_LUXR"/>
    <property type="match status" value="1"/>
</dbReference>
<protein>
    <submittedName>
        <fullName evidence="8">Response regulator transcription factor</fullName>
    </submittedName>
</protein>
<dbReference type="InterPro" id="IPR039420">
    <property type="entry name" value="WalR-like"/>
</dbReference>
<evidence type="ECO:0000313" key="9">
    <source>
        <dbReference type="Proteomes" id="UP000318199"/>
    </source>
</evidence>
<feature type="domain" description="HTH luxR-type" evidence="6">
    <location>
        <begin position="144"/>
        <end position="209"/>
    </location>
</feature>